<evidence type="ECO:0000256" key="1">
    <source>
        <dbReference type="ARBA" id="ARBA00000085"/>
    </source>
</evidence>
<name>A0ABD6DY43_9EURY</name>
<keyword evidence="4" id="KW-0808">Transferase</keyword>
<dbReference type="InterPro" id="IPR003594">
    <property type="entry name" value="HATPase_dom"/>
</dbReference>
<dbReference type="GO" id="GO:0004673">
    <property type="term" value="F:protein histidine kinase activity"/>
    <property type="evidence" value="ECO:0007669"/>
    <property type="project" value="UniProtKB-EC"/>
</dbReference>
<dbReference type="PANTHER" id="PTHR43711">
    <property type="entry name" value="TWO-COMPONENT HISTIDINE KINASE"/>
    <property type="match status" value="1"/>
</dbReference>
<keyword evidence="5 10" id="KW-0418">Kinase</keyword>
<dbReference type="SUPFAM" id="SSF47384">
    <property type="entry name" value="Homodimeric domain of signal transducing histidine kinase"/>
    <property type="match status" value="1"/>
</dbReference>
<dbReference type="GO" id="GO:0000160">
    <property type="term" value="P:phosphorelay signal transduction system"/>
    <property type="evidence" value="ECO:0007669"/>
    <property type="project" value="UniProtKB-KW"/>
</dbReference>
<keyword evidence="11" id="KW-1185">Reference proteome</keyword>
<keyword evidence="3" id="KW-0597">Phosphoprotein</keyword>
<evidence type="ECO:0000256" key="3">
    <source>
        <dbReference type="ARBA" id="ARBA00022553"/>
    </source>
</evidence>
<dbReference type="CDD" id="cd00075">
    <property type="entry name" value="HATPase"/>
    <property type="match status" value="1"/>
</dbReference>
<reference evidence="10 11" key="1">
    <citation type="journal article" date="2019" name="Int. J. Syst. Evol. Microbiol.">
        <title>The Global Catalogue of Microorganisms (GCM) 10K type strain sequencing project: providing services to taxonomists for standard genome sequencing and annotation.</title>
        <authorList>
            <consortium name="The Broad Institute Genomics Platform"/>
            <consortium name="The Broad Institute Genome Sequencing Center for Infectious Disease"/>
            <person name="Wu L."/>
            <person name="Ma J."/>
        </authorList>
    </citation>
    <scope>NUCLEOTIDE SEQUENCE [LARGE SCALE GENOMIC DNA]</scope>
    <source>
        <strain evidence="10 11">CGMCC 1.10387</strain>
    </source>
</reference>
<comment type="caution">
    <text evidence="10">The sequence shown here is derived from an EMBL/GenBank/DDBJ whole genome shotgun (WGS) entry which is preliminary data.</text>
</comment>
<feature type="compositionally biased region" description="Acidic residues" evidence="7">
    <location>
        <begin position="122"/>
        <end position="131"/>
    </location>
</feature>
<feature type="region of interest" description="Disordered" evidence="7">
    <location>
        <begin position="89"/>
        <end position="131"/>
    </location>
</feature>
<evidence type="ECO:0000256" key="5">
    <source>
        <dbReference type="ARBA" id="ARBA00022777"/>
    </source>
</evidence>
<dbReference type="SMART" id="SM00388">
    <property type="entry name" value="HisKA"/>
    <property type="match status" value="1"/>
</dbReference>
<dbReference type="Pfam" id="PF00512">
    <property type="entry name" value="HisKA"/>
    <property type="match status" value="1"/>
</dbReference>
<accession>A0ABD6DY43</accession>
<dbReference type="Gene3D" id="1.10.287.130">
    <property type="match status" value="1"/>
</dbReference>
<feature type="domain" description="Histidine kinase" evidence="8">
    <location>
        <begin position="168"/>
        <end position="362"/>
    </location>
</feature>
<dbReference type="InterPro" id="IPR004358">
    <property type="entry name" value="Sig_transdc_His_kin-like_C"/>
</dbReference>
<dbReference type="InterPro" id="IPR000014">
    <property type="entry name" value="PAS"/>
</dbReference>
<dbReference type="EC" id="2.7.13.3" evidence="2"/>
<dbReference type="SMART" id="SM00387">
    <property type="entry name" value="HATPase_c"/>
    <property type="match status" value="1"/>
</dbReference>
<protein>
    <recommendedName>
        <fullName evidence="2">histidine kinase</fullName>
        <ecNumber evidence="2">2.7.13.3</ecNumber>
    </recommendedName>
</protein>
<evidence type="ECO:0000256" key="2">
    <source>
        <dbReference type="ARBA" id="ARBA00012438"/>
    </source>
</evidence>
<evidence type="ECO:0000256" key="7">
    <source>
        <dbReference type="SAM" id="MobiDB-lite"/>
    </source>
</evidence>
<dbReference type="Gene3D" id="3.30.450.20">
    <property type="entry name" value="PAS domain"/>
    <property type="match status" value="1"/>
</dbReference>
<dbReference type="PROSITE" id="PS50109">
    <property type="entry name" value="HIS_KIN"/>
    <property type="match status" value="1"/>
</dbReference>
<dbReference type="SUPFAM" id="SSF55785">
    <property type="entry name" value="PYP-like sensor domain (PAS domain)"/>
    <property type="match status" value="1"/>
</dbReference>
<dbReference type="Pfam" id="PF08448">
    <property type="entry name" value="PAS_4"/>
    <property type="match status" value="1"/>
</dbReference>
<dbReference type="AlphaFoldDB" id="A0ABD6DY43"/>
<dbReference type="PROSITE" id="PS50112">
    <property type="entry name" value="PAS"/>
    <property type="match status" value="1"/>
</dbReference>
<comment type="catalytic activity">
    <reaction evidence="1">
        <text>ATP + protein L-histidine = ADP + protein N-phospho-L-histidine.</text>
        <dbReference type="EC" id="2.7.13.3"/>
    </reaction>
</comment>
<evidence type="ECO:0000256" key="4">
    <source>
        <dbReference type="ARBA" id="ARBA00022679"/>
    </source>
</evidence>
<dbReference type="InterPro" id="IPR035965">
    <property type="entry name" value="PAS-like_dom_sf"/>
</dbReference>
<evidence type="ECO:0000259" key="8">
    <source>
        <dbReference type="PROSITE" id="PS50109"/>
    </source>
</evidence>
<feature type="domain" description="PAS" evidence="9">
    <location>
        <begin position="20"/>
        <end position="78"/>
    </location>
</feature>
<dbReference type="Pfam" id="PF02518">
    <property type="entry name" value="HATPase_c"/>
    <property type="match status" value="1"/>
</dbReference>
<evidence type="ECO:0000313" key="11">
    <source>
        <dbReference type="Proteomes" id="UP001597092"/>
    </source>
</evidence>
<evidence type="ECO:0000259" key="9">
    <source>
        <dbReference type="PROSITE" id="PS50112"/>
    </source>
</evidence>
<dbReference type="SUPFAM" id="SSF55874">
    <property type="entry name" value="ATPase domain of HSP90 chaperone/DNA topoisomerase II/histidine kinase"/>
    <property type="match status" value="1"/>
</dbReference>
<feature type="compositionally biased region" description="Basic and acidic residues" evidence="7">
    <location>
        <begin position="89"/>
        <end position="102"/>
    </location>
</feature>
<dbReference type="PRINTS" id="PR00344">
    <property type="entry name" value="BCTRLSENSOR"/>
</dbReference>
<evidence type="ECO:0000313" key="10">
    <source>
        <dbReference type="EMBL" id="MFD1686834.1"/>
    </source>
</evidence>
<dbReference type="InterPro" id="IPR036890">
    <property type="entry name" value="HATPase_C_sf"/>
</dbReference>
<dbReference type="Gene3D" id="3.30.565.10">
    <property type="entry name" value="Histidine kinase-like ATPase, C-terminal domain"/>
    <property type="match status" value="1"/>
</dbReference>
<dbReference type="InterPro" id="IPR003661">
    <property type="entry name" value="HisK_dim/P_dom"/>
</dbReference>
<dbReference type="InterPro" id="IPR005467">
    <property type="entry name" value="His_kinase_dom"/>
</dbReference>
<dbReference type="PANTHER" id="PTHR43711:SF1">
    <property type="entry name" value="HISTIDINE KINASE 1"/>
    <property type="match status" value="1"/>
</dbReference>
<keyword evidence="6" id="KW-0902">Two-component regulatory system</keyword>
<dbReference type="Proteomes" id="UP001597092">
    <property type="component" value="Unassembled WGS sequence"/>
</dbReference>
<gene>
    <name evidence="10" type="ORF">ACFSAS_14560</name>
</gene>
<dbReference type="InterPro" id="IPR050736">
    <property type="entry name" value="Sensor_HK_Regulatory"/>
</dbReference>
<evidence type="ECO:0000256" key="6">
    <source>
        <dbReference type="ARBA" id="ARBA00023012"/>
    </source>
</evidence>
<dbReference type="EMBL" id="JBHUDP010000006">
    <property type="protein sequence ID" value="MFD1686834.1"/>
    <property type="molecule type" value="Genomic_DNA"/>
</dbReference>
<dbReference type="InterPro" id="IPR036097">
    <property type="entry name" value="HisK_dim/P_sf"/>
</dbReference>
<dbReference type="RefSeq" id="WP_256307331.1">
    <property type="nucleotide sequence ID" value="NZ_JANHAW010000002.1"/>
</dbReference>
<dbReference type="CDD" id="cd00082">
    <property type="entry name" value="HisKA"/>
    <property type="match status" value="1"/>
</dbReference>
<sequence>MARGEGRIDVESVSRNQMEPVVAVDTDGTVAFANERFYAISGLAEETVVGSDFAVFGRIVEAGFEALETAVKSVLSGDSTAERVELSMRHPEEAPVPRRLPAEARATPIRLEDGFDGGGADEVGDETADATDDGVDGVIVSLRKIGTRKAYERQLERQNERLEEFAGVVAHDLRNPLNVAEGHLELAGEECESTHLEAAETALGRMWRIIDDTLTLAKQGQYVGTNEHVSLSTFLEQCWATVDTGDATLTLETELTIEADPDRLRNLFENLIRNAVEHGSAHDNSVTVRVGAIDGIESGFYVADDGPGIPPEEREQVFDLGYSTAEAGTGYGLSIVRWIAEAHGWDVAVTDGEDGGARFEFTGVTVVE</sequence>
<dbReference type="InterPro" id="IPR013656">
    <property type="entry name" value="PAS_4"/>
</dbReference>
<organism evidence="10 11">
    <name type="scientific">Halobellus litoreus</name>
    <dbReference type="NCBI Taxonomy" id="755310"/>
    <lineage>
        <taxon>Archaea</taxon>
        <taxon>Methanobacteriati</taxon>
        <taxon>Methanobacteriota</taxon>
        <taxon>Stenosarchaea group</taxon>
        <taxon>Halobacteria</taxon>
        <taxon>Halobacteriales</taxon>
        <taxon>Haloferacaceae</taxon>
        <taxon>Halobellus</taxon>
    </lineage>
</organism>
<proteinExistence type="predicted"/>